<gene>
    <name evidence="1" type="ORF">SAMN05216174_111124</name>
</gene>
<evidence type="ECO:0000313" key="2">
    <source>
        <dbReference type="Proteomes" id="UP000199501"/>
    </source>
</evidence>
<reference evidence="2" key="1">
    <citation type="submission" date="2016-10" db="EMBL/GenBank/DDBJ databases">
        <authorList>
            <person name="Varghese N."/>
            <person name="Submissions S."/>
        </authorList>
    </citation>
    <scope>NUCLEOTIDE SEQUENCE [LARGE SCALE GENOMIC DNA]</scope>
    <source>
        <strain evidence="2">IBRC-M 10403</strain>
    </source>
</reference>
<dbReference type="STRING" id="1271860.SAMN05216174_111124"/>
<dbReference type="Proteomes" id="UP000199501">
    <property type="component" value="Unassembled WGS sequence"/>
</dbReference>
<protein>
    <submittedName>
        <fullName evidence="1">Uncharacterized protein</fullName>
    </submittedName>
</protein>
<keyword evidence="2" id="KW-1185">Reference proteome</keyword>
<organism evidence="1 2">
    <name type="scientific">Actinokineospora iranica</name>
    <dbReference type="NCBI Taxonomy" id="1271860"/>
    <lineage>
        <taxon>Bacteria</taxon>
        <taxon>Bacillati</taxon>
        <taxon>Actinomycetota</taxon>
        <taxon>Actinomycetes</taxon>
        <taxon>Pseudonocardiales</taxon>
        <taxon>Pseudonocardiaceae</taxon>
        <taxon>Actinokineospora</taxon>
    </lineage>
</organism>
<name>A0A1G6UWF6_9PSEU</name>
<evidence type="ECO:0000313" key="1">
    <source>
        <dbReference type="EMBL" id="SDD45699.1"/>
    </source>
</evidence>
<dbReference type="AlphaFoldDB" id="A0A1G6UWF6"/>
<sequence length="192" mass="20099">MFAESANLVGRCCIRGPSPQTPTVRSLSNQPCPRGVAMVAGHSMCSQWRCRGVGVGSRSALWGRSRWVGDAAGCRARSCLQHQPLPGALVRSAPLFGHGLNVVPGKPGGSRLRGEGRSRPWRVRVLTLLVCVLAYRSQLPAVRGSLSAGGWRCCLGFSGIWGAGVCRISGGGHSNDGRGCCGCAASFHVLCS</sequence>
<accession>A0A1G6UWF6</accession>
<proteinExistence type="predicted"/>
<dbReference type="EMBL" id="FMZZ01000011">
    <property type="protein sequence ID" value="SDD45699.1"/>
    <property type="molecule type" value="Genomic_DNA"/>
</dbReference>